<feature type="region of interest" description="Disordered" evidence="9">
    <location>
        <begin position="144"/>
        <end position="164"/>
    </location>
</feature>
<dbReference type="Gene3D" id="3.30.730.10">
    <property type="entry name" value="AP2/ERF domain"/>
    <property type="match status" value="1"/>
</dbReference>
<feature type="region of interest" description="Disordered" evidence="9">
    <location>
        <begin position="1"/>
        <end position="73"/>
    </location>
</feature>
<dbReference type="PANTHER" id="PTHR31241">
    <property type="entry name" value="DEHYDRATION-RESPONSIVE ELEMENT-BINDING PROTEIN 2C"/>
    <property type="match status" value="1"/>
</dbReference>
<dbReference type="InterPro" id="IPR036955">
    <property type="entry name" value="AP2/ERF_dom_sf"/>
</dbReference>
<feature type="compositionally biased region" description="Basic and acidic residues" evidence="9">
    <location>
        <begin position="22"/>
        <end position="36"/>
    </location>
</feature>
<keyword evidence="12" id="KW-1185">Reference proteome</keyword>
<gene>
    <name evidence="11" type="ORF">CSSPJE1EN1_LOCUS19730</name>
</gene>
<feature type="compositionally biased region" description="Basic and acidic residues" evidence="9">
    <location>
        <begin position="145"/>
        <end position="157"/>
    </location>
</feature>
<dbReference type="SMART" id="SM00380">
    <property type="entry name" value="AP2"/>
    <property type="match status" value="1"/>
</dbReference>
<feature type="compositionally biased region" description="Polar residues" evidence="9">
    <location>
        <begin position="1"/>
        <end position="12"/>
    </location>
</feature>
<dbReference type="CDD" id="cd00018">
    <property type="entry name" value="AP2"/>
    <property type="match status" value="1"/>
</dbReference>
<dbReference type="Pfam" id="PF00847">
    <property type="entry name" value="AP2"/>
    <property type="match status" value="1"/>
</dbReference>
<feature type="domain" description="AP2/ERF" evidence="10">
    <location>
        <begin position="74"/>
        <end position="131"/>
    </location>
</feature>
<accession>A0ABP0X579</accession>
<evidence type="ECO:0000256" key="9">
    <source>
        <dbReference type="SAM" id="MobiDB-lite"/>
    </source>
</evidence>
<keyword evidence="3" id="KW-0346">Stress response</keyword>
<evidence type="ECO:0000259" key="10">
    <source>
        <dbReference type="PROSITE" id="PS51032"/>
    </source>
</evidence>
<name>A0ABP0X579_9BRYO</name>
<evidence type="ECO:0000256" key="5">
    <source>
        <dbReference type="ARBA" id="ARBA00023159"/>
    </source>
</evidence>
<keyword evidence="6" id="KW-0804">Transcription</keyword>
<sequence>MVPLPSLQQTPDVATKKRAGTRKRERDNIVHDENVRQEGGGGGTGGGAAGRCSGRSRGAGTRPRRGGPENGLHTFRGVRQRQWGRWVAEIREPRLRTRMWLGTFATAIEAARAYDEAALAYHGPGAHLNLQRSAACNTSGSAVLDSKKTEAQGERSDGLLSGTKPGIAGANTDRCAAAAAASSVITGTSLGGVKSSTRVGMSSAAVHSIEPLQPLSRNILPEVQGLPRVPISCDDVGDCRFNTLLFRPDLGGSPAGSLVLGRDGSRFGAENLSAFFKDQRRLSAANSLVHNDPPAVSTFSAAPTAGAVSSSNGYVAAEGQISHGSDGEGLWAPPAPIWHPGTGFPSMGLSTDHTALLQSPISSLVTMHSASSCVSSCEPRQLPHLKLERQEIAESMNMMKRSFTGATPTLFASPTSTNSSDALDELRAVVSQLPLSSIQSEAELEHSPEYSSIVSSTNSSGETQLLVGENNICGMEDSSSPATSFSWELDAAVADHHVVDSQTPLIEPAGAPNDPWMIQEMLEEPASLMGTWGPEDFIIPSPLDLSSLDEPLLDEIFLR</sequence>
<dbReference type="InterPro" id="IPR001471">
    <property type="entry name" value="AP2/ERF_dom"/>
</dbReference>
<feature type="compositionally biased region" description="Low complexity" evidence="9">
    <location>
        <begin position="50"/>
        <end position="61"/>
    </location>
</feature>
<dbReference type="SUPFAM" id="SSF54171">
    <property type="entry name" value="DNA-binding domain"/>
    <property type="match status" value="1"/>
</dbReference>
<feature type="compositionally biased region" description="Gly residues" evidence="9">
    <location>
        <begin position="38"/>
        <end position="49"/>
    </location>
</feature>
<proteinExistence type="inferred from homology"/>
<evidence type="ECO:0000313" key="11">
    <source>
        <dbReference type="EMBL" id="CAK9274252.1"/>
    </source>
</evidence>
<keyword evidence="5" id="KW-0010">Activator</keyword>
<keyword evidence="2" id="KW-0805">Transcription regulation</keyword>
<evidence type="ECO:0000256" key="4">
    <source>
        <dbReference type="ARBA" id="ARBA00023125"/>
    </source>
</evidence>
<evidence type="ECO:0000256" key="6">
    <source>
        <dbReference type="ARBA" id="ARBA00023163"/>
    </source>
</evidence>
<comment type="similarity">
    <text evidence="8">Belongs to the AP2/ERF transcription factor family. ERF subfamily.</text>
</comment>
<reference evidence="11" key="1">
    <citation type="submission" date="2024-02" db="EMBL/GenBank/DDBJ databases">
        <authorList>
            <consortium name="ELIXIR-Norway"/>
            <consortium name="Elixir Norway"/>
        </authorList>
    </citation>
    <scope>NUCLEOTIDE SEQUENCE</scope>
</reference>
<dbReference type="EMBL" id="OZ020101">
    <property type="protein sequence ID" value="CAK9274252.1"/>
    <property type="molecule type" value="Genomic_DNA"/>
</dbReference>
<evidence type="ECO:0000256" key="8">
    <source>
        <dbReference type="ARBA" id="ARBA00024343"/>
    </source>
</evidence>
<dbReference type="PRINTS" id="PR00367">
    <property type="entry name" value="ETHRSPELEMNT"/>
</dbReference>
<keyword evidence="7" id="KW-0539">Nucleus</keyword>
<keyword evidence="4" id="KW-0238">DNA-binding</keyword>
<dbReference type="PANTHER" id="PTHR31241:SF62">
    <property type="entry name" value="DEHYDRATION-RESPONSIVE ELEMENT-BINDING PROTEIN 2D"/>
    <property type="match status" value="1"/>
</dbReference>
<dbReference type="InterPro" id="IPR016177">
    <property type="entry name" value="DNA-bd_dom_sf"/>
</dbReference>
<evidence type="ECO:0000256" key="7">
    <source>
        <dbReference type="ARBA" id="ARBA00023242"/>
    </source>
</evidence>
<evidence type="ECO:0000256" key="2">
    <source>
        <dbReference type="ARBA" id="ARBA00023015"/>
    </source>
</evidence>
<organism evidence="11 12">
    <name type="scientific">Sphagnum jensenii</name>
    <dbReference type="NCBI Taxonomy" id="128206"/>
    <lineage>
        <taxon>Eukaryota</taxon>
        <taxon>Viridiplantae</taxon>
        <taxon>Streptophyta</taxon>
        <taxon>Embryophyta</taxon>
        <taxon>Bryophyta</taxon>
        <taxon>Sphagnophytina</taxon>
        <taxon>Sphagnopsida</taxon>
        <taxon>Sphagnales</taxon>
        <taxon>Sphagnaceae</taxon>
        <taxon>Sphagnum</taxon>
    </lineage>
</organism>
<evidence type="ECO:0000256" key="3">
    <source>
        <dbReference type="ARBA" id="ARBA00023016"/>
    </source>
</evidence>
<evidence type="ECO:0000313" key="12">
    <source>
        <dbReference type="Proteomes" id="UP001497444"/>
    </source>
</evidence>
<protein>
    <recommendedName>
        <fullName evidence="10">AP2/ERF domain-containing protein</fullName>
    </recommendedName>
</protein>
<comment type="subcellular location">
    <subcellularLocation>
        <location evidence="1">Nucleus</location>
    </subcellularLocation>
</comment>
<dbReference type="PROSITE" id="PS51032">
    <property type="entry name" value="AP2_ERF"/>
    <property type="match status" value="1"/>
</dbReference>
<evidence type="ECO:0000256" key="1">
    <source>
        <dbReference type="ARBA" id="ARBA00004123"/>
    </source>
</evidence>
<dbReference type="Proteomes" id="UP001497444">
    <property type="component" value="Chromosome 6"/>
</dbReference>